<keyword evidence="3" id="KW-1185">Reference proteome</keyword>
<dbReference type="PROSITE" id="PS50238">
    <property type="entry name" value="RHOGAP"/>
    <property type="match status" value="1"/>
</dbReference>
<feature type="domain" description="Rho-GAP" evidence="1">
    <location>
        <begin position="20"/>
        <end position="176"/>
    </location>
</feature>
<organism evidence="2 3">
    <name type="scientific">Hippocampus comes</name>
    <name type="common">Tiger tail seahorse</name>
    <dbReference type="NCBI Taxonomy" id="109280"/>
    <lineage>
        <taxon>Eukaryota</taxon>
        <taxon>Metazoa</taxon>
        <taxon>Chordata</taxon>
        <taxon>Craniata</taxon>
        <taxon>Vertebrata</taxon>
        <taxon>Euteleostomi</taxon>
        <taxon>Actinopterygii</taxon>
        <taxon>Neopterygii</taxon>
        <taxon>Teleostei</taxon>
        <taxon>Neoteleostei</taxon>
        <taxon>Acanthomorphata</taxon>
        <taxon>Syngnathiaria</taxon>
        <taxon>Syngnathiformes</taxon>
        <taxon>Syngnathoidei</taxon>
        <taxon>Syngnathidae</taxon>
        <taxon>Hippocampus</taxon>
    </lineage>
</organism>
<dbReference type="InterPro" id="IPR008936">
    <property type="entry name" value="Rho_GTPase_activation_prot"/>
</dbReference>
<protein>
    <recommendedName>
        <fullName evidence="1">Rho-GAP domain-containing protein</fullName>
    </recommendedName>
</protein>
<dbReference type="Gene3D" id="1.10.555.10">
    <property type="entry name" value="Rho GTPase activation protein"/>
    <property type="match status" value="1"/>
</dbReference>
<dbReference type="SMART" id="SM00324">
    <property type="entry name" value="RhoGAP"/>
    <property type="match status" value="1"/>
</dbReference>
<dbReference type="PANTHER" id="PTHR15904:SF19">
    <property type="entry name" value="PROTEIN FAM13C"/>
    <property type="match status" value="1"/>
</dbReference>
<accession>A0A3Q2Z4C3</accession>
<dbReference type="OMA" id="HSAVNFM"/>
<dbReference type="AlphaFoldDB" id="A0A3Q2Z4C3"/>
<dbReference type="InterPro" id="IPR000198">
    <property type="entry name" value="RhoGAP_dom"/>
</dbReference>
<sequence length="176" mass="19584">LTAPVRVPKSGVAPTCVFGVSLQTLRQNGKMIHGVPLVLRDMVEFLEKNGNHLFRVGGSVAKIHQLRRRLDHGEKVNLELEQVPTVASLLKLFFQQLPDPIVPDRILVPFHVYSVANPDEAQLNLALKKHLCRIPDDNLAVLLYFADFLSKLAACSQLNHMTVDTLATVFGPCIFQ</sequence>
<proteinExistence type="predicted"/>
<dbReference type="Ensembl" id="ENSHCOT00000021678.1">
    <property type="protein sequence ID" value="ENSHCOP00000026467.1"/>
    <property type="gene ID" value="ENSHCOG00000017427.1"/>
</dbReference>
<reference evidence="2" key="2">
    <citation type="submission" date="2025-09" db="UniProtKB">
        <authorList>
            <consortium name="Ensembl"/>
        </authorList>
    </citation>
    <scope>IDENTIFICATION</scope>
</reference>
<dbReference type="InterPro" id="IPR039102">
    <property type="entry name" value="FAM13"/>
</dbReference>
<dbReference type="GeneTree" id="ENSGT00950000183033"/>
<dbReference type="Pfam" id="PF00620">
    <property type="entry name" value="RhoGAP"/>
    <property type="match status" value="1"/>
</dbReference>
<dbReference type="Proteomes" id="UP000264820">
    <property type="component" value="Unplaced"/>
</dbReference>
<name>A0A3Q2Z4C3_HIPCM</name>
<dbReference type="GO" id="GO:0007165">
    <property type="term" value="P:signal transduction"/>
    <property type="evidence" value="ECO:0007669"/>
    <property type="project" value="InterPro"/>
</dbReference>
<evidence type="ECO:0000313" key="3">
    <source>
        <dbReference type="Proteomes" id="UP000264820"/>
    </source>
</evidence>
<dbReference type="PANTHER" id="PTHR15904">
    <property type="entry name" value="FAM13"/>
    <property type="match status" value="1"/>
</dbReference>
<dbReference type="SUPFAM" id="SSF48350">
    <property type="entry name" value="GTPase activation domain, GAP"/>
    <property type="match status" value="1"/>
</dbReference>
<evidence type="ECO:0000313" key="2">
    <source>
        <dbReference type="Ensembl" id="ENSHCOP00000026467.1"/>
    </source>
</evidence>
<reference evidence="2" key="1">
    <citation type="submission" date="2025-08" db="UniProtKB">
        <authorList>
            <consortium name="Ensembl"/>
        </authorList>
    </citation>
    <scope>IDENTIFICATION</scope>
</reference>
<evidence type="ECO:0000259" key="1">
    <source>
        <dbReference type="PROSITE" id="PS50238"/>
    </source>
</evidence>